<dbReference type="EMBL" id="JARJLG010000011">
    <property type="protein sequence ID" value="KAJ7776835.1"/>
    <property type="molecule type" value="Genomic_DNA"/>
</dbReference>
<dbReference type="PANTHER" id="PTHR40616">
    <property type="entry name" value="LINALOOL DEHYDRATASE_ISOMERASE DOMAIN-CONTAINING PROTEIN"/>
    <property type="match status" value="1"/>
</dbReference>
<name>A0AAD7K2A0_9AGAR</name>
<evidence type="ECO:0000313" key="3">
    <source>
        <dbReference type="Proteomes" id="UP001215280"/>
    </source>
</evidence>
<gene>
    <name evidence="2" type="ORF">DFH07DRAFT_731491</name>
</gene>
<proteinExistence type="predicted"/>
<keyword evidence="1" id="KW-0812">Transmembrane</keyword>
<sequence>LQQFGSPRYSTWYSVGLLARNTQGDVAAASLMLRDVTSTSLDPTRTWVRFLRVQVRVSPNIPAGVPVSILTFFVCTSFIIVMEKFQHLLEPGLMAIMKQSMYNTTVGDGYCISGFNGDVRVCNSC</sequence>
<keyword evidence="1" id="KW-0472">Membrane</keyword>
<accession>A0AAD7K2A0</accession>
<organism evidence="2 3">
    <name type="scientific">Mycena maculata</name>
    <dbReference type="NCBI Taxonomy" id="230809"/>
    <lineage>
        <taxon>Eukaryota</taxon>
        <taxon>Fungi</taxon>
        <taxon>Dikarya</taxon>
        <taxon>Basidiomycota</taxon>
        <taxon>Agaricomycotina</taxon>
        <taxon>Agaricomycetes</taxon>
        <taxon>Agaricomycetidae</taxon>
        <taxon>Agaricales</taxon>
        <taxon>Marasmiineae</taxon>
        <taxon>Mycenaceae</taxon>
        <taxon>Mycena</taxon>
    </lineage>
</organism>
<evidence type="ECO:0000313" key="2">
    <source>
        <dbReference type="EMBL" id="KAJ7776835.1"/>
    </source>
</evidence>
<feature type="transmembrane region" description="Helical" evidence="1">
    <location>
        <begin position="61"/>
        <end position="81"/>
    </location>
</feature>
<dbReference type="AlphaFoldDB" id="A0AAD7K2A0"/>
<keyword evidence="1" id="KW-1133">Transmembrane helix</keyword>
<keyword evidence="3" id="KW-1185">Reference proteome</keyword>
<comment type="caution">
    <text evidence="2">The sequence shown here is derived from an EMBL/GenBank/DDBJ whole genome shotgun (WGS) entry which is preliminary data.</text>
</comment>
<reference evidence="2" key="1">
    <citation type="submission" date="2023-03" db="EMBL/GenBank/DDBJ databases">
        <title>Massive genome expansion in bonnet fungi (Mycena s.s.) driven by repeated elements and novel gene families across ecological guilds.</title>
        <authorList>
            <consortium name="Lawrence Berkeley National Laboratory"/>
            <person name="Harder C.B."/>
            <person name="Miyauchi S."/>
            <person name="Viragh M."/>
            <person name="Kuo A."/>
            <person name="Thoen E."/>
            <person name="Andreopoulos B."/>
            <person name="Lu D."/>
            <person name="Skrede I."/>
            <person name="Drula E."/>
            <person name="Henrissat B."/>
            <person name="Morin E."/>
            <person name="Kohler A."/>
            <person name="Barry K."/>
            <person name="LaButti K."/>
            <person name="Morin E."/>
            <person name="Salamov A."/>
            <person name="Lipzen A."/>
            <person name="Mereny Z."/>
            <person name="Hegedus B."/>
            <person name="Baldrian P."/>
            <person name="Stursova M."/>
            <person name="Weitz H."/>
            <person name="Taylor A."/>
            <person name="Grigoriev I.V."/>
            <person name="Nagy L.G."/>
            <person name="Martin F."/>
            <person name="Kauserud H."/>
        </authorList>
    </citation>
    <scope>NUCLEOTIDE SEQUENCE</scope>
    <source>
        <strain evidence="2">CBHHK188m</strain>
    </source>
</reference>
<feature type="non-terminal residue" evidence="2">
    <location>
        <position position="1"/>
    </location>
</feature>
<dbReference type="PANTHER" id="PTHR40616:SF1">
    <property type="entry name" value="LINALOOL DEHYDRATASE_ISOMERASE DOMAIN-CONTAINING PROTEIN"/>
    <property type="match status" value="1"/>
</dbReference>
<dbReference type="Proteomes" id="UP001215280">
    <property type="component" value="Unassembled WGS sequence"/>
</dbReference>
<protein>
    <submittedName>
        <fullName evidence="2">Uncharacterized protein</fullName>
    </submittedName>
</protein>
<evidence type="ECO:0000256" key="1">
    <source>
        <dbReference type="SAM" id="Phobius"/>
    </source>
</evidence>